<dbReference type="GO" id="GO:0005886">
    <property type="term" value="C:plasma membrane"/>
    <property type="evidence" value="ECO:0007669"/>
    <property type="project" value="UniProtKB-SubCell"/>
</dbReference>
<keyword evidence="2" id="KW-0472">Membrane</keyword>
<evidence type="ECO:0000313" key="4">
    <source>
        <dbReference type="EMBL" id="SHG63085.1"/>
    </source>
</evidence>
<organism evidence="4 5">
    <name type="scientific">Bittarella massiliensis</name>
    <name type="common">ex Durand et al. 2017</name>
    <dbReference type="NCBI Taxonomy" id="1720313"/>
    <lineage>
        <taxon>Bacteria</taxon>
        <taxon>Bacillati</taxon>
        <taxon>Bacillota</taxon>
        <taxon>Clostridia</taxon>
        <taxon>Eubacteriales</taxon>
        <taxon>Oscillospiraceae</taxon>
        <taxon>Bittarella (ex Durand et al. 2017)</taxon>
    </lineage>
</organism>
<gene>
    <name evidence="3" type="ORF">GT747_00870</name>
    <name evidence="4" type="ORF">SAMN05444424_2866</name>
</gene>
<comment type="caution">
    <text evidence="4">The sequence shown here is derived from an EMBL/GenBank/DDBJ whole genome shotgun (WGS) entry which is preliminary data.</text>
</comment>
<feature type="transmembrane region" description="Helical" evidence="2">
    <location>
        <begin position="311"/>
        <end position="330"/>
    </location>
</feature>
<feature type="transmembrane region" description="Helical" evidence="2">
    <location>
        <begin position="258"/>
        <end position="276"/>
    </location>
</feature>
<evidence type="ECO:0000313" key="5">
    <source>
        <dbReference type="Proteomes" id="UP000184089"/>
    </source>
</evidence>
<keyword evidence="2" id="KW-0812">Transmembrane</keyword>
<feature type="transmembrane region" description="Helical" evidence="2">
    <location>
        <begin position="110"/>
        <end position="129"/>
    </location>
</feature>
<dbReference type="InterPro" id="IPR052528">
    <property type="entry name" value="Sugar_transport-like"/>
</dbReference>
<dbReference type="PANTHER" id="PTHR23526">
    <property type="entry name" value="INTEGRAL MEMBRANE TRANSPORT PROTEIN-RELATED"/>
    <property type="match status" value="1"/>
</dbReference>
<dbReference type="Gene3D" id="1.20.1250.20">
    <property type="entry name" value="MFS general substrate transporter like domains"/>
    <property type="match status" value="1"/>
</dbReference>
<dbReference type="Proteomes" id="UP000184089">
    <property type="component" value="Unassembled WGS sequence"/>
</dbReference>
<feature type="transmembrane region" description="Helical" evidence="2">
    <location>
        <begin position="20"/>
        <end position="45"/>
    </location>
</feature>
<feature type="transmembrane region" description="Helical" evidence="2">
    <location>
        <begin position="288"/>
        <end position="305"/>
    </location>
</feature>
<feature type="transmembrane region" description="Helical" evidence="2">
    <location>
        <begin position="84"/>
        <end position="104"/>
    </location>
</feature>
<evidence type="ECO:0000256" key="1">
    <source>
        <dbReference type="ARBA" id="ARBA00004651"/>
    </source>
</evidence>
<name>A0AAQ1RX87_9FIRM</name>
<dbReference type="EMBL" id="WWVX01000001">
    <property type="protein sequence ID" value="MZL68327.1"/>
    <property type="molecule type" value="Genomic_DNA"/>
</dbReference>
<feature type="transmembrane region" description="Helical" evidence="2">
    <location>
        <begin position="234"/>
        <end position="252"/>
    </location>
</feature>
<feature type="transmembrane region" description="Helical" evidence="2">
    <location>
        <begin position="150"/>
        <end position="169"/>
    </location>
</feature>
<dbReference type="AlphaFoldDB" id="A0AAQ1RX87"/>
<evidence type="ECO:0000256" key="2">
    <source>
        <dbReference type="SAM" id="Phobius"/>
    </source>
</evidence>
<feature type="transmembrane region" description="Helical" evidence="2">
    <location>
        <begin position="57"/>
        <end position="77"/>
    </location>
</feature>
<dbReference type="PANTHER" id="PTHR23526:SF2">
    <property type="entry name" value="MAJOR FACILITATOR SUPERFAMILY (MFS) PROFILE DOMAIN-CONTAINING PROTEIN"/>
    <property type="match status" value="1"/>
</dbReference>
<dbReference type="SUPFAM" id="SSF103473">
    <property type="entry name" value="MFS general substrate transporter"/>
    <property type="match status" value="1"/>
</dbReference>
<feature type="transmembrane region" description="Helical" evidence="2">
    <location>
        <begin position="175"/>
        <end position="196"/>
    </location>
</feature>
<feature type="transmembrane region" description="Helical" evidence="2">
    <location>
        <begin position="379"/>
        <end position="398"/>
    </location>
</feature>
<proteinExistence type="predicted"/>
<dbReference type="RefSeq" id="WP_044993519.1">
    <property type="nucleotide sequence ID" value="NZ_FQVY01000006.1"/>
</dbReference>
<reference evidence="4" key="2">
    <citation type="submission" date="2016-11" db="EMBL/GenBank/DDBJ databases">
        <authorList>
            <person name="Varghese N."/>
            <person name="Submissions S."/>
        </authorList>
    </citation>
    <scope>NUCLEOTIDE SEQUENCE</scope>
    <source>
        <strain evidence="4">DSM 4029</strain>
    </source>
</reference>
<keyword evidence="2" id="KW-1133">Transmembrane helix</keyword>
<sequence length="422" mass="46776">MAKNSRLRQMLGMEGLNPDFLKVLQIYLCYLVFTNLHTMFINTLFIKLTGDSGVTMFYNTVVSILGPFFTVATVACMRRFSAKFTFTVAIADFLVMYVTFFTVMNRLDDFVVLIAFLAAMGQSFFFITYANAVSQFSSEGNTDQTVSFMAFARGIVSLAMPFLSGFLISRFEGLTGYYVVFGLSAAVAAVAMYKVVRMPRITFNSQKTQYKKMAKIAVRSPLWRMFVASELIKGFRSGVFNFFLNILLFRIIQSELLVGVNNVLVGISAILASWVCGRLMKRENRVKLLHISVSVLVATTASLYWRMDVTTILLFSAVNSFFGCWLDNGYTSMFYLSVKKTPGGQGLSGEFITLSQFCMGFGGAAGMAVISMLPQTTVATITGLLVLGASQYISNFLMKTMQRQMDKTDAQRGGEAVDTIAG</sequence>
<reference evidence="5" key="1">
    <citation type="submission" date="2016-11" db="EMBL/GenBank/DDBJ databases">
        <authorList>
            <person name="Jaros S."/>
            <person name="Januszkiewicz K."/>
            <person name="Wedrychowicz H."/>
        </authorList>
    </citation>
    <scope>NUCLEOTIDE SEQUENCE [LARGE SCALE GENOMIC DNA]</scope>
    <source>
        <strain evidence="5">DSM 4029</strain>
    </source>
</reference>
<dbReference type="InterPro" id="IPR011701">
    <property type="entry name" value="MFS"/>
</dbReference>
<dbReference type="EMBL" id="FQVY01000006">
    <property type="protein sequence ID" value="SHG63085.1"/>
    <property type="molecule type" value="Genomic_DNA"/>
</dbReference>
<keyword evidence="6" id="KW-1185">Reference proteome</keyword>
<dbReference type="Pfam" id="PF07690">
    <property type="entry name" value="MFS_1"/>
    <property type="match status" value="1"/>
</dbReference>
<feature type="transmembrane region" description="Helical" evidence="2">
    <location>
        <begin position="351"/>
        <end position="373"/>
    </location>
</feature>
<reference evidence="3 6" key="3">
    <citation type="journal article" date="2019" name="Nat. Med.">
        <title>A library of human gut bacterial isolates paired with longitudinal multiomics data enables mechanistic microbiome research.</title>
        <authorList>
            <person name="Poyet M."/>
            <person name="Groussin M."/>
            <person name="Gibbons S.M."/>
            <person name="Avila-Pacheco J."/>
            <person name="Jiang X."/>
            <person name="Kearney S.M."/>
            <person name="Perrotta A.R."/>
            <person name="Berdy B."/>
            <person name="Zhao S."/>
            <person name="Lieberman T.D."/>
            <person name="Swanson P.K."/>
            <person name="Smith M."/>
            <person name="Roesemann S."/>
            <person name="Alexander J.E."/>
            <person name="Rich S.A."/>
            <person name="Livny J."/>
            <person name="Vlamakis H."/>
            <person name="Clish C."/>
            <person name="Bullock K."/>
            <person name="Deik A."/>
            <person name="Scott J."/>
            <person name="Pierce K.A."/>
            <person name="Xavier R.J."/>
            <person name="Alm E.J."/>
        </authorList>
    </citation>
    <scope>NUCLEOTIDE SEQUENCE [LARGE SCALE GENOMIC DNA]</scope>
    <source>
        <strain evidence="3 6">BIOML-A2</strain>
    </source>
</reference>
<evidence type="ECO:0000313" key="3">
    <source>
        <dbReference type="EMBL" id="MZL68327.1"/>
    </source>
</evidence>
<comment type="subcellular location">
    <subcellularLocation>
        <location evidence="1">Cell membrane</location>
        <topology evidence="1">Multi-pass membrane protein</topology>
    </subcellularLocation>
</comment>
<evidence type="ECO:0000313" key="6">
    <source>
        <dbReference type="Proteomes" id="UP000474718"/>
    </source>
</evidence>
<accession>A0AAQ1RX87</accession>
<protein>
    <submittedName>
        <fullName evidence="3">MFS transporter</fullName>
    </submittedName>
    <submittedName>
        <fullName evidence="4">Predicted arabinose efflux permease, MFS family</fullName>
    </submittedName>
</protein>
<dbReference type="GO" id="GO:0022857">
    <property type="term" value="F:transmembrane transporter activity"/>
    <property type="evidence" value="ECO:0007669"/>
    <property type="project" value="InterPro"/>
</dbReference>
<dbReference type="Proteomes" id="UP000474718">
    <property type="component" value="Unassembled WGS sequence"/>
</dbReference>
<dbReference type="InterPro" id="IPR036259">
    <property type="entry name" value="MFS_trans_sf"/>
</dbReference>